<reference evidence="1 2" key="1">
    <citation type="submission" date="2021-07" db="EMBL/GenBank/DDBJ databases">
        <title>Whole Genome Sequence of Nocardia Iowensis.</title>
        <authorList>
            <person name="Lamm A."/>
            <person name="Collins-Fairclough A.M."/>
            <person name="Bunk B."/>
            <person name="Sproer C."/>
        </authorList>
    </citation>
    <scope>NUCLEOTIDE SEQUENCE [LARGE SCALE GENOMIC DNA]</scope>
    <source>
        <strain evidence="1 2">NRRL 5646</strain>
    </source>
</reference>
<sequence length="553" mass="58510">MGFIIWYKLEFRAGTTAPTPLLRLSNDVLHGDLLLDAAVKTKATLGPHATTFEITLWDLPLDEAERLAEQSRTRAGSRDPLLVDIGLGYFDQPSTQLRPVLRGAVTDIRTEVAADGSLLTHLKGKELGGYHLLRQRFSYHKPGESTFAQILAAVAAETTVHILHDGVTGTDKDVTIADGTALSALGALAAKAGAPLAVRNEKAVLGTISDPAPPAMFRNADNIVDRRRWDSGSPDPQAAPGTTTRYELTVLGDPALQIGARVSMDDLETHDLRVESVQHLFSLRSGYTCAVTVLDAGSADRAEAVSGPHAVIDDLHALTRGVLAGHPNVDVGDIAGYRKTGEGDNGGHRATLRYGQQPSASSVDDPVDNRLMLHDKPLASVFAWDRTGLMVPVYPGMRSLLVHNGGEVNDAIAAGFLWSRHAKHVPPKNEAGDYWLCLPTAVSDGRPEGKGVNDLIDAGGHRVVQAVGLAIEVGTEVLPEVGERPTPPTAQTLTIKHGKGTTITVAEDGSVDITTEGKDLTFGNGKASIAISGGEITMTADSIKLTATSVEVG</sequence>
<evidence type="ECO:0008006" key="3">
    <source>
        <dbReference type="Google" id="ProtNLM"/>
    </source>
</evidence>
<dbReference type="RefSeq" id="WP_218469162.1">
    <property type="nucleotide sequence ID" value="NZ_BAABJN010000008.1"/>
</dbReference>
<name>A0ABX8RH47_NOCIO</name>
<dbReference type="EMBL" id="CP078145">
    <property type="protein sequence ID" value="QXN88279.1"/>
    <property type="molecule type" value="Genomic_DNA"/>
</dbReference>
<protein>
    <recommendedName>
        <fullName evidence="3">Gp5/Type VI secretion system Vgr protein OB-fold domain-containing protein</fullName>
    </recommendedName>
</protein>
<evidence type="ECO:0000313" key="1">
    <source>
        <dbReference type="EMBL" id="QXN88279.1"/>
    </source>
</evidence>
<organism evidence="1 2">
    <name type="scientific">Nocardia iowensis</name>
    <dbReference type="NCBI Taxonomy" id="204891"/>
    <lineage>
        <taxon>Bacteria</taxon>
        <taxon>Bacillati</taxon>
        <taxon>Actinomycetota</taxon>
        <taxon>Actinomycetes</taxon>
        <taxon>Mycobacteriales</taxon>
        <taxon>Nocardiaceae</taxon>
        <taxon>Nocardia</taxon>
    </lineage>
</organism>
<accession>A0ABX8RH47</accession>
<gene>
    <name evidence="1" type="ORF">KV110_21995</name>
</gene>
<keyword evidence="2" id="KW-1185">Reference proteome</keyword>
<proteinExistence type="predicted"/>
<dbReference type="Proteomes" id="UP000694257">
    <property type="component" value="Chromosome"/>
</dbReference>
<evidence type="ECO:0000313" key="2">
    <source>
        <dbReference type="Proteomes" id="UP000694257"/>
    </source>
</evidence>